<evidence type="ECO:0000313" key="2">
    <source>
        <dbReference type="EMBL" id="QDU74853.1"/>
    </source>
</evidence>
<dbReference type="Proteomes" id="UP000318626">
    <property type="component" value="Chromosome"/>
</dbReference>
<dbReference type="RefSeq" id="WP_144971789.1">
    <property type="nucleotide sequence ID" value="NZ_CP036289.1"/>
</dbReference>
<organism evidence="2 3">
    <name type="scientific">Bremerella volcania</name>
    <dbReference type="NCBI Taxonomy" id="2527984"/>
    <lineage>
        <taxon>Bacteria</taxon>
        <taxon>Pseudomonadati</taxon>
        <taxon>Planctomycetota</taxon>
        <taxon>Planctomycetia</taxon>
        <taxon>Pirellulales</taxon>
        <taxon>Pirellulaceae</taxon>
        <taxon>Bremerella</taxon>
    </lineage>
</organism>
<proteinExistence type="predicted"/>
<reference evidence="3" key="1">
    <citation type="submission" date="2019-02" db="EMBL/GenBank/DDBJ databases">
        <title>Deep-cultivation of Planctomycetes and their phenomic and genomic characterization uncovers novel biology.</title>
        <authorList>
            <person name="Wiegand S."/>
            <person name="Jogler M."/>
            <person name="Boedeker C."/>
            <person name="Pinto D."/>
            <person name="Vollmers J."/>
            <person name="Rivas-Marin E."/>
            <person name="Kohn T."/>
            <person name="Peeters S.H."/>
            <person name="Heuer A."/>
            <person name="Rast P."/>
            <person name="Oberbeckmann S."/>
            <person name="Bunk B."/>
            <person name="Jeske O."/>
            <person name="Meyerdierks A."/>
            <person name="Storesund J.E."/>
            <person name="Kallscheuer N."/>
            <person name="Luecker S."/>
            <person name="Lage O.M."/>
            <person name="Pohl T."/>
            <person name="Merkel B.J."/>
            <person name="Hornburger P."/>
            <person name="Mueller R.-W."/>
            <person name="Bruemmer F."/>
            <person name="Labrenz M."/>
            <person name="Spormann A.M."/>
            <person name="Op den Camp H."/>
            <person name="Overmann J."/>
            <person name="Amann R."/>
            <person name="Jetten M.S.M."/>
            <person name="Mascher T."/>
            <person name="Medema M.H."/>
            <person name="Devos D.P."/>
            <person name="Kaster A.-K."/>
            <person name="Ovreas L."/>
            <person name="Rohde M."/>
            <person name="Galperin M.Y."/>
            <person name="Jogler C."/>
        </authorList>
    </citation>
    <scope>NUCLEOTIDE SEQUENCE [LARGE SCALE GENOMIC DNA]</scope>
    <source>
        <strain evidence="3">Pan97</strain>
    </source>
</reference>
<evidence type="ECO:0000256" key="1">
    <source>
        <dbReference type="SAM" id="MobiDB-lite"/>
    </source>
</evidence>
<name>A0A518C6K3_9BACT</name>
<dbReference type="OrthoDB" id="290823at2"/>
<keyword evidence="3" id="KW-1185">Reference proteome</keyword>
<gene>
    <name evidence="2" type="ORF">Pan97_18710</name>
</gene>
<evidence type="ECO:0000313" key="3">
    <source>
        <dbReference type="Proteomes" id="UP000318626"/>
    </source>
</evidence>
<feature type="region of interest" description="Disordered" evidence="1">
    <location>
        <begin position="76"/>
        <end position="100"/>
    </location>
</feature>
<dbReference type="EMBL" id="CP036289">
    <property type="protein sequence ID" value="QDU74853.1"/>
    <property type="molecule type" value="Genomic_DNA"/>
</dbReference>
<sequence>MFSGSRLVVLGLVLFAIGCGPGSTPVPPDTRPVTELIRQDLQGIVSSNQLGSEMVSIDKNLQKLAETEPDKAAELRQEYEKLQKSSGSPARQAKRMMEKL</sequence>
<dbReference type="PROSITE" id="PS51257">
    <property type="entry name" value="PROKAR_LIPOPROTEIN"/>
    <property type="match status" value="1"/>
</dbReference>
<accession>A0A518C6K3</accession>
<dbReference type="AlphaFoldDB" id="A0A518C6K3"/>
<dbReference type="KEGG" id="bvo:Pan97_18710"/>
<protein>
    <submittedName>
        <fullName evidence="2">Uncharacterized protein</fullName>
    </submittedName>
</protein>